<organism evidence="5 6">
    <name type="scientific">Candidatus Protochlamydia naegleriophila</name>
    <dbReference type="NCBI Taxonomy" id="389348"/>
    <lineage>
        <taxon>Bacteria</taxon>
        <taxon>Pseudomonadati</taxon>
        <taxon>Chlamydiota</taxon>
        <taxon>Chlamydiia</taxon>
        <taxon>Parachlamydiales</taxon>
        <taxon>Parachlamydiaceae</taxon>
        <taxon>Candidatus Protochlamydia</taxon>
    </lineage>
</organism>
<dbReference type="RefSeq" id="WP_059060249.1">
    <property type="nucleotide sequence ID" value="NZ_LN879502.1"/>
</dbReference>
<dbReference type="SUPFAM" id="SSF55931">
    <property type="entry name" value="Glutamine synthetase/guanido kinase"/>
    <property type="match status" value="1"/>
</dbReference>
<evidence type="ECO:0000259" key="3">
    <source>
        <dbReference type="PROSITE" id="PS51986"/>
    </source>
</evidence>
<dbReference type="InterPro" id="IPR040577">
    <property type="entry name" value="Gln-synt_C"/>
</dbReference>
<evidence type="ECO:0000313" key="5">
    <source>
        <dbReference type="EMBL" id="CUI16264.1"/>
    </source>
</evidence>
<accession>A0A0U5J904</accession>
<dbReference type="AlphaFoldDB" id="A0A0U5J904"/>
<dbReference type="EMBL" id="LN879502">
    <property type="protein sequence ID" value="CUI16264.1"/>
    <property type="molecule type" value="Genomic_DNA"/>
</dbReference>
<dbReference type="PANTHER" id="PTHR42974:SF1">
    <property type="entry name" value="TYPE-3 GLUTAMINE SYNTHETASE"/>
    <property type="match status" value="1"/>
</dbReference>
<dbReference type="Gene3D" id="1.20.120.1560">
    <property type="match status" value="1"/>
</dbReference>
<dbReference type="PROSITE" id="PS00181">
    <property type="entry name" value="GLNA_ATP"/>
    <property type="match status" value="1"/>
</dbReference>
<dbReference type="PANTHER" id="PTHR42974">
    <property type="entry name" value="GLUTAMINE SYNTHETASE"/>
    <property type="match status" value="1"/>
</dbReference>
<gene>
    <name evidence="5" type="primary">glnA</name>
    <name evidence="5" type="ORF">PNK_0637</name>
</gene>
<dbReference type="InterPro" id="IPR008147">
    <property type="entry name" value="Gln_synt_N"/>
</dbReference>
<sequence>MRRQILKEMGREFRFQGKLEGRCISSENFGKYVFSRTVMHKMLPREIYQNVSNAMDGREKIKAEYADTVAMAIKEWAISHGATHYSHWFQPLTGASAEKHDAFIDWHSQDSVIEQFNGKQLIQGEPDASSFPSGGLRSTYEARGYTGWDPASPIFLWRAGDGITLCIPSVFFSWTGNVLDSKIPLLRSEHRIDEAASRLLRLTGLAADYVYSTLGLEQEYFVIDRALRNLRPDLILLGKTVFGAPSPKGQELQDHYFGAVKDRILAFMCAFENEAIELGIPVKTRHNEVAPAQHEVAPVFEKSAAAIDHNILLMELMRQIAQEQGLACLLHEKPFAAINGSGKHCNWSLSTNTGVNLLDPSDTPHNNLHFLILLTAIIHGVYQHSALLRASIGSASNDYRLGGHEAPPAIMSIYLGQGLEALLEEIESKGSSSFVQAKSRYDLGVVVLPDLSKDNTDRNRTSPFAFTGNKFEFRAVGSSANPAFSVTVLNLIVAESLNLILDEIEAKLEQGVTPEVLTKAALPVLQHYLRVSKGIRFTGDNYSEAWAKEAEKRGLPIIKRSSEAFLALSDPKTIRVFDRILTAEELASRQDILFEHYVHHMNIEVNLMLDMFKTQILPAAFNYQKEMAMSYLQIKEALAPHQFHSTKQAAYLKHFNDALEEAMKRCEELEKGKVKAFALPLKEKSLAFGEQVASKMEHFRESVDHLETLLDDQLWPLPKYRELLFMV</sequence>
<dbReference type="Pfam" id="PF12437">
    <property type="entry name" value="GSIII_N"/>
    <property type="match status" value="1"/>
</dbReference>
<dbReference type="Proteomes" id="UP000069902">
    <property type="component" value="Chromosome cPNK"/>
</dbReference>
<dbReference type="SMART" id="SM01230">
    <property type="entry name" value="Gln-synt_C"/>
    <property type="match status" value="1"/>
</dbReference>
<reference evidence="6" key="1">
    <citation type="submission" date="2015-09" db="EMBL/GenBank/DDBJ databases">
        <authorList>
            <person name="Bertelli C."/>
        </authorList>
    </citation>
    <scope>NUCLEOTIDE SEQUENCE [LARGE SCALE GENOMIC DNA]</scope>
    <source>
        <strain evidence="6">KNic</strain>
    </source>
</reference>
<dbReference type="KEGG" id="pnl:PNK_0637"/>
<dbReference type="PROSITE" id="PS51986">
    <property type="entry name" value="GS_BETA_GRASP"/>
    <property type="match status" value="1"/>
</dbReference>
<proteinExistence type="inferred from homology"/>
<keyword evidence="6" id="KW-1185">Reference proteome</keyword>
<dbReference type="InterPro" id="IPR052725">
    <property type="entry name" value="GS_Type-3"/>
</dbReference>
<evidence type="ECO:0000256" key="2">
    <source>
        <dbReference type="RuleBase" id="RU000384"/>
    </source>
</evidence>
<dbReference type="STRING" id="389348.PNK_0637"/>
<dbReference type="Pfam" id="PF00120">
    <property type="entry name" value="Gln-synt_C"/>
    <property type="match status" value="1"/>
</dbReference>
<name>A0A0U5J904_9BACT</name>
<dbReference type="EC" id="6.3.1.2" evidence="5"/>
<evidence type="ECO:0000256" key="1">
    <source>
        <dbReference type="PROSITE-ProRule" id="PRU01330"/>
    </source>
</evidence>
<dbReference type="Pfam" id="PF18318">
    <property type="entry name" value="Gln-synt_C-ter"/>
    <property type="match status" value="1"/>
</dbReference>
<dbReference type="PATRIC" id="fig|389348.3.peg.698"/>
<feature type="domain" description="GS catalytic" evidence="4">
    <location>
        <begin position="188"/>
        <end position="616"/>
    </location>
</feature>
<dbReference type="InterPro" id="IPR027303">
    <property type="entry name" value="Gln_synth_gly_rich_site"/>
</dbReference>
<keyword evidence="5" id="KW-0436">Ligase</keyword>
<dbReference type="InterPro" id="IPR022147">
    <property type="entry name" value="GSIII_N"/>
</dbReference>
<protein>
    <submittedName>
        <fullName evidence="5">Glutamine synthetase</fullName>
        <ecNumber evidence="5">6.3.1.2</ecNumber>
    </submittedName>
</protein>
<dbReference type="InParanoid" id="A0A0U5J904"/>
<comment type="similarity">
    <text evidence="1 2">Belongs to the glutamine synthetase family.</text>
</comment>
<evidence type="ECO:0000313" key="6">
    <source>
        <dbReference type="Proteomes" id="UP000069902"/>
    </source>
</evidence>
<feature type="domain" description="GS beta-grasp" evidence="3">
    <location>
        <begin position="83"/>
        <end position="176"/>
    </location>
</feature>
<dbReference type="PROSITE" id="PS51987">
    <property type="entry name" value="GS_CATALYTIC"/>
    <property type="match status" value="1"/>
</dbReference>
<dbReference type="InterPro" id="IPR008146">
    <property type="entry name" value="Gln_synth_cat_dom"/>
</dbReference>
<dbReference type="InterPro" id="IPR014746">
    <property type="entry name" value="Gln_synth/guanido_kin_cat_dom"/>
</dbReference>
<dbReference type="GO" id="GO:0004356">
    <property type="term" value="F:glutamine synthetase activity"/>
    <property type="evidence" value="ECO:0007669"/>
    <property type="project" value="UniProtKB-EC"/>
</dbReference>
<dbReference type="Gene3D" id="3.30.590.10">
    <property type="entry name" value="Glutamine synthetase/guanido kinase, catalytic domain"/>
    <property type="match status" value="1"/>
</dbReference>
<dbReference type="GO" id="GO:0006542">
    <property type="term" value="P:glutamine biosynthetic process"/>
    <property type="evidence" value="ECO:0007669"/>
    <property type="project" value="InterPro"/>
</dbReference>
<evidence type="ECO:0000259" key="4">
    <source>
        <dbReference type="PROSITE" id="PS51987"/>
    </source>
</evidence>